<gene>
    <name evidence="1" type="ORF">LCGC14_2261280</name>
</gene>
<sequence length="94" mass="10445">AHEFVVGVPLVGAIRSIRTINVRRGQELVKARLMTLISGSEICTVWESAALTGLFDTARVDDSVRIEYLGEVDQKPPKSPMKDYRVHVKAHAED</sequence>
<feature type="non-terminal residue" evidence="1">
    <location>
        <position position="1"/>
    </location>
</feature>
<reference evidence="1" key="1">
    <citation type="journal article" date="2015" name="Nature">
        <title>Complex archaea that bridge the gap between prokaryotes and eukaryotes.</title>
        <authorList>
            <person name="Spang A."/>
            <person name="Saw J.H."/>
            <person name="Jorgensen S.L."/>
            <person name="Zaremba-Niedzwiedzka K."/>
            <person name="Martijn J."/>
            <person name="Lind A.E."/>
            <person name="van Eijk R."/>
            <person name="Schleper C."/>
            <person name="Guy L."/>
            <person name="Ettema T.J."/>
        </authorList>
    </citation>
    <scope>NUCLEOTIDE SEQUENCE</scope>
</reference>
<name>A0A0F9CZM2_9ZZZZ</name>
<protein>
    <submittedName>
        <fullName evidence="1">Uncharacterized protein</fullName>
    </submittedName>
</protein>
<dbReference type="EMBL" id="LAZR01031054">
    <property type="protein sequence ID" value="KKL54848.1"/>
    <property type="molecule type" value="Genomic_DNA"/>
</dbReference>
<accession>A0A0F9CZM2</accession>
<comment type="caution">
    <text evidence="1">The sequence shown here is derived from an EMBL/GenBank/DDBJ whole genome shotgun (WGS) entry which is preliminary data.</text>
</comment>
<organism evidence="1">
    <name type="scientific">marine sediment metagenome</name>
    <dbReference type="NCBI Taxonomy" id="412755"/>
    <lineage>
        <taxon>unclassified sequences</taxon>
        <taxon>metagenomes</taxon>
        <taxon>ecological metagenomes</taxon>
    </lineage>
</organism>
<dbReference type="AlphaFoldDB" id="A0A0F9CZM2"/>
<evidence type="ECO:0000313" key="1">
    <source>
        <dbReference type="EMBL" id="KKL54848.1"/>
    </source>
</evidence>
<proteinExistence type="predicted"/>